<dbReference type="KEGG" id="pam:PANA_2840"/>
<evidence type="ECO:0000313" key="3">
    <source>
        <dbReference type="Proteomes" id="UP000001702"/>
    </source>
</evidence>
<dbReference type="STRING" id="706191.PANA_2840"/>
<keyword evidence="3" id="KW-1185">Reference proteome</keyword>
<reference evidence="2 3" key="1">
    <citation type="journal article" date="2010" name="J. Bacteriol.">
        <title>Genome sequence of Pantoea ananatis LMG20103, the causative agent of Eucalyptus blight and dieback.</title>
        <authorList>
            <person name="De Maayer P."/>
            <person name="Chan W.Y."/>
            <person name="Venter S.N."/>
            <person name="Toth I.K."/>
            <person name="Birch P.R."/>
            <person name="Joubert F."/>
            <person name="Coutinho T.A."/>
        </authorList>
    </citation>
    <scope>NUCLEOTIDE SEQUENCE [LARGE SCALE GENOMIC DNA]</scope>
    <source>
        <strain evidence="2 3">LMG 20103</strain>
    </source>
</reference>
<dbReference type="Pfam" id="PF12570">
    <property type="entry name" value="DUF3750"/>
    <property type="match status" value="1"/>
</dbReference>
<dbReference type="eggNOG" id="ENOG502Z88I">
    <property type="taxonomic scope" value="Bacteria"/>
</dbReference>
<dbReference type="HOGENOM" id="CLU_095595_0_0_6"/>
<protein>
    <recommendedName>
        <fullName evidence="4">DUF3750 domain-containing protein</fullName>
    </recommendedName>
</protein>
<dbReference type="InterPro" id="IPR022224">
    <property type="entry name" value="DUF3750"/>
</dbReference>
<feature type="region of interest" description="Disordered" evidence="1">
    <location>
        <begin position="51"/>
        <end position="72"/>
    </location>
</feature>
<evidence type="ECO:0000256" key="1">
    <source>
        <dbReference type="SAM" id="MobiDB-lite"/>
    </source>
</evidence>
<dbReference type="Proteomes" id="UP000001702">
    <property type="component" value="Chromosome"/>
</dbReference>
<dbReference type="AlphaFoldDB" id="D4GK39"/>
<evidence type="ECO:0008006" key="4">
    <source>
        <dbReference type="Google" id="ProtNLM"/>
    </source>
</evidence>
<name>D4GK39_PANAM</name>
<gene>
    <name evidence="2" type="ordered locus">PANA_2840</name>
</gene>
<organism evidence="2 3">
    <name type="scientific">Pantoea ananatis (strain LMG 20103)</name>
    <dbReference type="NCBI Taxonomy" id="706191"/>
    <lineage>
        <taxon>Bacteria</taxon>
        <taxon>Pseudomonadati</taxon>
        <taxon>Pseudomonadota</taxon>
        <taxon>Gammaproteobacteria</taxon>
        <taxon>Enterobacterales</taxon>
        <taxon>Erwiniaceae</taxon>
        <taxon>Pantoea</taxon>
    </lineage>
</organism>
<proteinExistence type="predicted"/>
<sequence length="278" mass="30044">MNTNLLFHCKIIPYLLPAGTAMLPLKIFSLCFLTVILLSLAASLAQATHGNNATGQGGWATARRDSAGVAPDPQANASQAIVQVYAAPTYGWKGAIAVHPWIIFKRAGESRYTRYEVISWGSGDKVRRNSSLPDGYWYGAKPRLLVEHRGPDAQKLIPQIEAAIKSYPWPTTYRAWPGPNSNTFMAHIGRNVPDLKLDLPANALGKDYRPLWRPVGLPPSGRGVQVSILGVAGITLGAEEGVEVNLLGLSAGIGFAPFRLRLPFIGGLGKNNLQENKI</sequence>
<dbReference type="EMBL" id="CP001875">
    <property type="protein sequence ID" value="ADD78007.1"/>
    <property type="molecule type" value="Genomic_DNA"/>
</dbReference>
<accession>D4GK39</accession>
<evidence type="ECO:0000313" key="2">
    <source>
        <dbReference type="EMBL" id="ADD78007.1"/>
    </source>
</evidence>